<feature type="transmembrane region" description="Helical" evidence="1">
    <location>
        <begin position="21"/>
        <end position="40"/>
    </location>
</feature>
<evidence type="ECO:0000313" key="3">
    <source>
        <dbReference type="EMBL" id="MBC2293954.1"/>
    </source>
</evidence>
<accession>A0A7X0ZN34</accession>
<organism evidence="4 6">
    <name type="scientific">Listeria booriae</name>
    <dbReference type="NCBI Taxonomy" id="1552123"/>
    <lineage>
        <taxon>Bacteria</taxon>
        <taxon>Bacillati</taxon>
        <taxon>Bacillota</taxon>
        <taxon>Bacilli</taxon>
        <taxon>Bacillales</taxon>
        <taxon>Listeriaceae</taxon>
        <taxon>Listeria</taxon>
    </lineage>
</organism>
<dbReference type="AlphaFoldDB" id="A0A7X0ZN34"/>
<feature type="transmembrane region" description="Helical" evidence="1">
    <location>
        <begin position="128"/>
        <end position="150"/>
    </location>
</feature>
<proteinExistence type="predicted"/>
<keyword evidence="1" id="KW-0472">Membrane</keyword>
<evidence type="ECO:0000313" key="2">
    <source>
        <dbReference type="EMBL" id="MBC2284471.1"/>
    </source>
</evidence>
<evidence type="ECO:0000313" key="6">
    <source>
        <dbReference type="Proteomes" id="UP000565628"/>
    </source>
</evidence>
<feature type="transmembrane region" description="Helical" evidence="1">
    <location>
        <begin position="157"/>
        <end position="177"/>
    </location>
</feature>
<dbReference type="Proteomes" id="UP000565628">
    <property type="component" value="Unassembled WGS sequence"/>
</dbReference>
<dbReference type="EMBL" id="JAASWV010000002">
    <property type="protein sequence ID" value="MBC2309487.1"/>
    <property type="molecule type" value="Genomic_DNA"/>
</dbReference>
<dbReference type="RefSeq" id="WP_185629636.1">
    <property type="nucleotide sequence ID" value="NZ_JAARZS010000019.1"/>
</dbReference>
<comment type="caution">
    <text evidence="4">The sequence shown here is derived from an EMBL/GenBank/DDBJ whole genome shotgun (WGS) entry which is preliminary data.</text>
</comment>
<sequence length="232" mass="27112">MSLINYFKLAYMRKTSMVYTFMFILCYVGVAGFLMLYRKMAVGGEILDGEILFFELQDVIYLSFLLLPAVLFIFLISNPADNLVFIFSFGNMRKYFSYKLIQIGTLALYVSLLSWVSGVLVLDSSWEYQLSFCIMIFLYSFQVLLLFLMLRAFLKSDILSILIIIFLSFLEDQLRVYTGTGYYFYKEWFHIGSSIDLISSFIHVLFLLGCILITGTLLYFQFINKRVMQHES</sequence>
<reference evidence="5 6" key="1">
    <citation type="submission" date="2020-03" db="EMBL/GenBank/DDBJ databases">
        <title>Soil Listeria distribution.</title>
        <authorList>
            <person name="Liao J."/>
            <person name="Wiedmann M."/>
        </authorList>
    </citation>
    <scope>NUCLEOTIDE SEQUENCE [LARGE SCALE GENOMIC DNA]</scope>
    <source>
        <strain evidence="4 6">FSL L7-0039</strain>
        <strain evidence="3 5">FSL L7-0051</strain>
        <strain evidence="2 7">FSL L7-0054</strain>
    </source>
</reference>
<dbReference type="EMBL" id="JAARZS010000019">
    <property type="protein sequence ID" value="MBC2284471.1"/>
    <property type="molecule type" value="Genomic_DNA"/>
</dbReference>
<feature type="transmembrane region" description="Helical" evidence="1">
    <location>
        <begin position="100"/>
        <end position="122"/>
    </location>
</feature>
<feature type="transmembrane region" description="Helical" evidence="1">
    <location>
        <begin position="60"/>
        <end position="80"/>
    </location>
</feature>
<feature type="transmembrane region" description="Helical" evidence="1">
    <location>
        <begin position="197"/>
        <end position="220"/>
    </location>
</feature>
<keyword evidence="1" id="KW-1133">Transmembrane helix</keyword>
<gene>
    <name evidence="2" type="ORF">HCB69_08775</name>
    <name evidence="3" type="ORF">HCC36_12000</name>
    <name evidence="4" type="ORF">HCJ81_01240</name>
</gene>
<keyword evidence="1" id="KW-0812">Transmembrane</keyword>
<evidence type="ECO:0000313" key="4">
    <source>
        <dbReference type="EMBL" id="MBC2309487.1"/>
    </source>
</evidence>
<name>A0A7X0ZN34_9LIST</name>
<dbReference type="EMBL" id="JAARZT010000023">
    <property type="protein sequence ID" value="MBC2293954.1"/>
    <property type="molecule type" value="Genomic_DNA"/>
</dbReference>
<dbReference type="Proteomes" id="UP000585696">
    <property type="component" value="Unassembled WGS sequence"/>
</dbReference>
<evidence type="ECO:0000313" key="7">
    <source>
        <dbReference type="Proteomes" id="UP000585696"/>
    </source>
</evidence>
<evidence type="ECO:0000256" key="1">
    <source>
        <dbReference type="SAM" id="Phobius"/>
    </source>
</evidence>
<evidence type="ECO:0000313" key="5">
    <source>
        <dbReference type="Proteomes" id="UP000543005"/>
    </source>
</evidence>
<protein>
    <submittedName>
        <fullName evidence="4">Uncharacterized protein</fullName>
    </submittedName>
</protein>
<dbReference type="Proteomes" id="UP000543005">
    <property type="component" value="Unassembled WGS sequence"/>
</dbReference>